<accession>A0A1M4YB71</accession>
<dbReference type="AlphaFoldDB" id="A0A1M4YB71"/>
<organism evidence="1 2">
    <name type="scientific">Dysgonomonas macrotermitis</name>
    <dbReference type="NCBI Taxonomy" id="1346286"/>
    <lineage>
        <taxon>Bacteria</taxon>
        <taxon>Pseudomonadati</taxon>
        <taxon>Bacteroidota</taxon>
        <taxon>Bacteroidia</taxon>
        <taxon>Bacteroidales</taxon>
        <taxon>Dysgonomonadaceae</taxon>
        <taxon>Dysgonomonas</taxon>
    </lineage>
</organism>
<evidence type="ECO:0000313" key="1">
    <source>
        <dbReference type="EMBL" id="SHF02980.1"/>
    </source>
</evidence>
<dbReference type="EMBL" id="FQUC01000003">
    <property type="protein sequence ID" value="SHF02980.1"/>
    <property type="molecule type" value="Genomic_DNA"/>
</dbReference>
<dbReference type="RefSeq" id="WP_062177402.1">
    <property type="nucleotide sequence ID" value="NZ_BBXL01000003.1"/>
</dbReference>
<reference evidence="2" key="1">
    <citation type="submission" date="2016-11" db="EMBL/GenBank/DDBJ databases">
        <authorList>
            <person name="Varghese N."/>
            <person name="Submissions S."/>
        </authorList>
    </citation>
    <scope>NUCLEOTIDE SEQUENCE [LARGE SCALE GENOMIC DNA]</scope>
    <source>
        <strain evidence="2">DSM 27370</strain>
    </source>
</reference>
<name>A0A1M4YB71_9BACT</name>
<dbReference type="OrthoDB" id="1256759at2"/>
<evidence type="ECO:0000313" key="2">
    <source>
        <dbReference type="Proteomes" id="UP000184480"/>
    </source>
</evidence>
<gene>
    <name evidence="1" type="ORF">SAMN05444362_103124</name>
</gene>
<dbReference type="Proteomes" id="UP000184480">
    <property type="component" value="Unassembled WGS sequence"/>
</dbReference>
<dbReference type="STRING" id="1346286.SAMN05444362_103124"/>
<proteinExistence type="predicted"/>
<sequence>MKLLKLNKKYCFIIFLLVSINSVKSQVTIGSHDAPDKSAVLELKSENNNLGFKGPDVELEDIYDTSVVKKPAAGLLVFNTTDSPEEIVLSERVSSNKYYYWSGTQWSEVLDWFNIEENIEEVFSGMGVPRPAIFSLDGTEKIYTDVFFNMRGINNPFATNPMALPLKEQVNQTDGMVTMRRSGNSSIISFEPGIYDISFSYELIPINDKPRTCTSLFYYMEFPSHIMLSNGNIQNNTARIDSGAAINGTKNYVDHGNTINYVTVIYEKTEWEVKFAANGTGACARRDNYSIPNRSTYLYISRIGDFDPDNHQ</sequence>
<keyword evidence="2" id="KW-1185">Reference proteome</keyword>
<protein>
    <submittedName>
        <fullName evidence="1">Uncharacterized protein</fullName>
    </submittedName>
</protein>